<evidence type="ECO:0000259" key="6">
    <source>
        <dbReference type="PROSITE" id="PS50110"/>
    </source>
</evidence>
<accession>A0A917Q9R6</accession>
<evidence type="ECO:0000313" key="7">
    <source>
        <dbReference type="EMBL" id="GGK34785.1"/>
    </source>
</evidence>
<dbReference type="CDD" id="cd00075">
    <property type="entry name" value="HATPase"/>
    <property type="match status" value="1"/>
</dbReference>
<dbReference type="Gene3D" id="1.10.287.130">
    <property type="match status" value="1"/>
</dbReference>
<dbReference type="SMART" id="SM00388">
    <property type="entry name" value="HisKA"/>
    <property type="match status" value="1"/>
</dbReference>
<dbReference type="PANTHER" id="PTHR43547">
    <property type="entry name" value="TWO-COMPONENT HISTIDINE KINASE"/>
    <property type="match status" value="1"/>
</dbReference>
<proteinExistence type="predicted"/>
<dbReference type="GO" id="GO:0000155">
    <property type="term" value="F:phosphorelay sensor kinase activity"/>
    <property type="evidence" value="ECO:0007669"/>
    <property type="project" value="InterPro"/>
</dbReference>
<dbReference type="SUPFAM" id="SSF55874">
    <property type="entry name" value="ATPase domain of HSP90 chaperone/DNA topoisomerase II/histidine kinase"/>
    <property type="match status" value="1"/>
</dbReference>
<dbReference type="Proteomes" id="UP000600449">
    <property type="component" value="Unassembled WGS sequence"/>
</dbReference>
<comment type="caution">
    <text evidence="7">The sequence shown here is derived from an EMBL/GenBank/DDBJ whole genome shotgun (WGS) entry which is preliminary data.</text>
</comment>
<feature type="domain" description="Response regulatory" evidence="6">
    <location>
        <begin position="19"/>
        <end position="136"/>
    </location>
</feature>
<reference evidence="7 8" key="1">
    <citation type="journal article" date="2014" name="Int. J. Syst. Evol. Microbiol.">
        <title>Complete genome sequence of Corynebacterium casei LMG S-19264T (=DSM 44701T), isolated from a smear-ripened cheese.</title>
        <authorList>
            <consortium name="US DOE Joint Genome Institute (JGI-PGF)"/>
            <person name="Walter F."/>
            <person name="Albersmeier A."/>
            <person name="Kalinowski J."/>
            <person name="Ruckert C."/>
        </authorList>
    </citation>
    <scope>NUCLEOTIDE SEQUENCE [LARGE SCALE GENOMIC DNA]</scope>
    <source>
        <strain evidence="7 8">CGMCC 1.9161</strain>
    </source>
</reference>
<dbReference type="CDD" id="cd00082">
    <property type="entry name" value="HisKA"/>
    <property type="match status" value="1"/>
</dbReference>
<dbReference type="InterPro" id="IPR036890">
    <property type="entry name" value="HATPase_C_sf"/>
</dbReference>
<dbReference type="InterPro" id="IPR003661">
    <property type="entry name" value="HisK_dim/P_dom"/>
</dbReference>
<gene>
    <name evidence="7" type="ORF">GCM10011322_21920</name>
</gene>
<protein>
    <recommendedName>
        <fullName evidence="2">histidine kinase</fullName>
        <ecNumber evidence="2">2.7.13.3</ecNumber>
    </recommendedName>
</protein>
<dbReference type="PANTHER" id="PTHR43547:SF2">
    <property type="entry name" value="HYBRID SIGNAL TRANSDUCTION HISTIDINE KINASE C"/>
    <property type="match status" value="1"/>
</dbReference>
<feature type="domain" description="Histidine kinase" evidence="5">
    <location>
        <begin position="165"/>
        <end position="381"/>
    </location>
</feature>
<dbReference type="Gene3D" id="3.30.565.10">
    <property type="entry name" value="Histidine kinase-like ATPase, C-terminal domain"/>
    <property type="match status" value="1"/>
</dbReference>
<evidence type="ECO:0000256" key="2">
    <source>
        <dbReference type="ARBA" id="ARBA00012438"/>
    </source>
</evidence>
<dbReference type="InterPro" id="IPR004358">
    <property type="entry name" value="Sig_transdc_His_kin-like_C"/>
</dbReference>
<keyword evidence="3 4" id="KW-0597">Phosphoprotein</keyword>
<keyword evidence="8" id="KW-1185">Reference proteome</keyword>
<evidence type="ECO:0000256" key="1">
    <source>
        <dbReference type="ARBA" id="ARBA00000085"/>
    </source>
</evidence>
<dbReference type="InterPro" id="IPR005467">
    <property type="entry name" value="His_kinase_dom"/>
</dbReference>
<dbReference type="Pfam" id="PF02518">
    <property type="entry name" value="HATPase_c"/>
    <property type="match status" value="1"/>
</dbReference>
<dbReference type="EC" id="2.7.13.3" evidence="2"/>
<dbReference type="SMART" id="SM00448">
    <property type="entry name" value="REC"/>
    <property type="match status" value="1"/>
</dbReference>
<dbReference type="InterPro" id="IPR036097">
    <property type="entry name" value="HisK_dim/P_sf"/>
</dbReference>
<dbReference type="SMART" id="SM00387">
    <property type="entry name" value="HATPase_c"/>
    <property type="match status" value="1"/>
</dbReference>
<organism evidence="7 8">
    <name type="scientific">Salinarimonas ramus</name>
    <dbReference type="NCBI Taxonomy" id="690164"/>
    <lineage>
        <taxon>Bacteria</taxon>
        <taxon>Pseudomonadati</taxon>
        <taxon>Pseudomonadota</taxon>
        <taxon>Alphaproteobacteria</taxon>
        <taxon>Hyphomicrobiales</taxon>
        <taxon>Salinarimonadaceae</taxon>
        <taxon>Salinarimonas</taxon>
    </lineage>
</organism>
<dbReference type="RefSeq" id="WP_188912681.1">
    <property type="nucleotide sequence ID" value="NZ_BMMF01000005.1"/>
</dbReference>
<evidence type="ECO:0000256" key="3">
    <source>
        <dbReference type="ARBA" id="ARBA00022553"/>
    </source>
</evidence>
<evidence type="ECO:0000256" key="4">
    <source>
        <dbReference type="PROSITE-ProRule" id="PRU00169"/>
    </source>
</evidence>
<dbReference type="Gene3D" id="3.40.50.2300">
    <property type="match status" value="1"/>
</dbReference>
<dbReference type="EMBL" id="BMMF01000005">
    <property type="protein sequence ID" value="GGK34785.1"/>
    <property type="molecule type" value="Genomic_DNA"/>
</dbReference>
<feature type="modified residue" description="4-aspartylphosphate" evidence="4">
    <location>
        <position position="69"/>
    </location>
</feature>
<dbReference type="InterPro" id="IPR001789">
    <property type="entry name" value="Sig_transdc_resp-reg_receiver"/>
</dbReference>
<evidence type="ECO:0000259" key="5">
    <source>
        <dbReference type="PROSITE" id="PS50109"/>
    </source>
</evidence>
<dbReference type="SUPFAM" id="SSF52172">
    <property type="entry name" value="CheY-like"/>
    <property type="match status" value="1"/>
</dbReference>
<dbReference type="Pfam" id="PF00072">
    <property type="entry name" value="Response_reg"/>
    <property type="match status" value="1"/>
</dbReference>
<dbReference type="Pfam" id="PF00512">
    <property type="entry name" value="HisKA"/>
    <property type="match status" value="1"/>
</dbReference>
<dbReference type="InterPro" id="IPR011006">
    <property type="entry name" value="CheY-like_superfamily"/>
</dbReference>
<dbReference type="AlphaFoldDB" id="A0A917Q9R6"/>
<comment type="catalytic activity">
    <reaction evidence="1">
        <text>ATP + protein L-histidine = ADP + protein N-phospho-L-histidine.</text>
        <dbReference type="EC" id="2.7.13.3"/>
    </reaction>
</comment>
<dbReference type="PRINTS" id="PR00344">
    <property type="entry name" value="BCTRLSENSOR"/>
</dbReference>
<sequence length="392" mass="42319">MLLGKTNAGFLYVFDAPTRLLVVDDDPIMREFASGQLDHPGGEVVTATDGEEALAILRRDPRFDLVLSDLEMPRMNGFSLLTEIRRDARLAHLPVVVITSREDMFAIDRAYEVGATSFVAKPVNWRLVGYQLRYVLRAARMEAQAHEARAQAQAASRLRESLLALLQHETRTPLNAIIGYSELLQASLAPDADPRSYLDNVIEAARGLNATLQRVFAFAQLCAGTVHVEPETLRAADLVEDEAHRRRRAAESVGVRLVVEADADALVRADARLLTSALGELTANALAHTHAGDTIRLLARRAEGEVVIAVADTGPGLDAPTLARVTEPFVQAENALVRHASGLGLGLPTARRIAEMAGGRLALASSPGHGLLAEIRLPDAALADMPLREAAE</sequence>
<dbReference type="InterPro" id="IPR003594">
    <property type="entry name" value="HATPase_dom"/>
</dbReference>
<dbReference type="PROSITE" id="PS50110">
    <property type="entry name" value="RESPONSE_REGULATORY"/>
    <property type="match status" value="1"/>
</dbReference>
<dbReference type="SUPFAM" id="SSF47384">
    <property type="entry name" value="Homodimeric domain of signal transducing histidine kinase"/>
    <property type="match status" value="1"/>
</dbReference>
<name>A0A917Q9R6_9HYPH</name>
<dbReference type="PROSITE" id="PS50109">
    <property type="entry name" value="HIS_KIN"/>
    <property type="match status" value="1"/>
</dbReference>
<evidence type="ECO:0000313" key="8">
    <source>
        <dbReference type="Proteomes" id="UP000600449"/>
    </source>
</evidence>